<dbReference type="EMBL" id="BDDD01000001">
    <property type="protein sequence ID" value="GAV56493.1"/>
    <property type="molecule type" value="Genomic_DNA"/>
</dbReference>
<evidence type="ECO:0000256" key="1">
    <source>
        <dbReference type="ARBA" id="ARBA00001954"/>
    </source>
</evidence>
<keyword evidence="5" id="KW-0560">Oxidoreductase</keyword>
<dbReference type="InterPro" id="IPR014710">
    <property type="entry name" value="RmlC-like_jellyroll"/>
</dbReference>
<dbReference type="Gene3D" id="2.60.120.10">
    <property type="entry name" value="Jelly Rolls"/>
    <property type="match status" value="1"/>
</dbReference>
<dbReference type="InterPro" id="IPR012864">
    <property type="entry name" value="PCO/ADO"/>
</dbReference>
<organism evidence="8 9">
    <name type="scientific">Cephalotus follicularis</name>
    <name type="common">Albany pitcher plant</name>
    <dbReference type="NCBI Taxonomy" id="3775"/>
    <lineage>
        <taxon>Eukaryota</taxon>
        <taxon>Viridiplantae</taxon>
        <taxon>Streptophyta</taxon>
        <taxon>Embryophyta</taxon>
        <taxon>Tracheophyta</taxon>
        <taxon>Spermatophyta</taxon>
        <taxon>Magnoliopsida</taxon>
        <taxon>eudicotyledons</taxon>
        <taxon>Gunneridae</taxon>
        <taxon>Pentapetalae</taxon>
        <taxon>rosids</taxon>
        <taxon>fabids</taxon>
        <taxon>Oxalidales</taxon>
        <taxon>Cephalotaceae</taxon>
        <taxon>Cephalotus</taxon>
    </lineage>
</organism>
<dbReference type="PANTHER" id="PTHR22966:SF29">
    <property type="entry name" value="PLANT CYSTEINE OXIDASE 3"/>
    <property type="match status" value="1"/>
</dbReference>
<evidence type="ECO:0000256" key="4">
    <source>
        <dbReference type="ARBA" id="ARBA00022723"/>
    </source>
</evidence>
<dbReference type="GO" id="GO:0017172">
    <property type="term" value="F:cysteine dioxygenase activity"/>
    <property type="evidence" value="ECO:0007669"/>
    <property type="project" value="UniProtKB-EC"/>
</dbReference>
<evidence type="ECO:0000256" key="2">
    <source>
        <dbReference type="ARBA" id="ARBA00006622"/>
    </source>
</evidence>
<dbReference type="Pfam" id="PF07847">
    <property type="entry name" value="PCO_ADO"/>
    <property type="match status" value="1"/>
</dbReference>
<evidence type="ECO:0000256" key="3">
    <source>
        <dbReference type="ARBA" id="ARBA00013133"/>
    </source>
</evidence>
<dbReference type="InParanoid" id="A0A1Q3ALT2"/>
<dbReference type="Proteomes" id="UP000187406">
    <property type="component" value="Unassembled WGS sequence"/>
</dbReference>
<accession>A0A1Q3ALT2</accession>
<dbReference type="AlphaFoldDB" id="A0A1Q3ALT2"/>
<evidence type="ECO:0000256" key="6">
    <source>
        <dbReference type="ARBA" id="ARBA00023004"/>
    </source>
</evidence>
<name>A0A1Q3ALT2_CEPFO</name>
<keyword evidence="6" id="KW-0408">Iron</keyword>
<dbReference type="CDD" id="cd20289">
    <property type="entry name" value="cupin_ADO"/>
    <property type="match status" value="1"/>
</dbReference>
<gene>
    <name evidence="8" type="ORF">CFOL_v3_00035</name>
</gene>
<keyword evidence="4" id="KW-0479">Metal-binding</keyword>
<proteinExistence type="inferred from homology"/>
<keyword evidence="9" id="KW-1185">Reference proteome</keyword>
<dbReference type="GO" id="GO:0070483">
    <property type="term" value="P:detection of hypoxia"/>
    <property type="evidence" value="ECO:0007669"/>
    <property type="project" value="UniProtKB-ARBA"/>
</dbReference>
<reference evidence="9" key="1">
    <citation type="submission" date="2016-04" db="EMBL/GenBank/DDBJ databases">
        <title>Cephalotus genome sequencing.</title>
        <authorList>
            <person name="Fukushima K."/>
            <person name="Hasebe M."/>
            <person name="Fang X."/>
        </authorList>
    </citation>
    <scope>NUCLEOTIDE SEQUENCE [LARGE SCALE GENOMIC DNA]</scope>
    <source>
        <strain evidence="9">cv. St1</strain>
    </source>
</reference>
<evidence type="ECO:0000256" key="5">
    <source>
        <dbReference type="ARBA" id="ARBA00023002"/>
    </source>
</evidence>
<comment type="caution">
    <text evidence="8">The sequence shown here is derived from an EMBL/GenBank/DDBJ whole genome shotgun (WGS) entry which is preliminary data.</text>
</comment>
<evidence type="ECO:0000256" key="7">
    <source>
        <dbReference type="ARBA" id="ARBA00024284"/>
    </source>
</evidence>
<dbReference type="STRING" id="3775.A0A1Q3ALT2"/>
<dbReference type="PANTHER" id="PTHR22966">
    <property type="entry name" value="2-AMINOETHANETHIOL DIOXYGENASE"/>
    <property type="match status" value="1"/>
</dbReference>
<dbReference type="SUPFAM" id="SSF51182">
    <property type="entry name" value="RmlC-like cupins"/>
    <property type="match status" value="1"/>
</dbReference>
<comment type="cofactor">
    <cofactor evidence="1">
        <name>Fe(2+)</name>
        <dbReference type="ChEBI" id="CHEBI:29033"/>
    </cofactor>
</comment>
<sequence length="286" mass="32044">MLSTFQRTSVNVRILLRNKNRALVTHCFTRTHVNMANQSSPKVQTLYELCRKTFTPTGTPPASSQAIYELCSLLDTVDPADVGLKIENPDDDQGHGFFGLDQLNQAARWAQPITYLDIYECNSFTMCIFCFPTSSVIPFHDHPRMTVFSKVLYGSLHLKAYDWVDPPSIQQSKGKGYPVRLAKLAVDKVLTAPCGTSVLYPNSGGNLHSFTAVTPCAVLDILSPPYREDAGRKCTYYIDYPYSYPTRGRDENNDGKGEDYAWLAEIKTPDDLYMRQGTYTGPAIQP</sequence>
<dbReference type="GO" id="GO:0046872">
    <property type="term" value="F:metal ion binding"/>
    <property type="evidence" value="ECO:0007669"/>
    <property type="project" value="UniProtKB-KW"/>
</dbReference>
<evidence type="ECO:0000313" key="8">
    <source>
        <dbReference type="EMBL" id="GAV56493.1"/>
    </source>
</evidence>
<dbReference type="EC" id="1.13.11.20" evidence="3"/>
<comment type="similarity">
    <text evidence="2">Belongs to the cysteine dioxygenase family.</text>
</comment>
<dbReference type="InterPro" id="IPR011051">
    <property type="entry name" value="RmlC_Cupin_sf"/>
</dbReference>
<comment type="catalytic activity">
    <reaction evidence="7">
        <text>L-cysteine + O2 = 3-sulfino-L-alanine + H(+)</text>
        <dbReference type="Rhea" id="RHEA:20441"/>
        <dbReference type="ChEBI" id="CHEBI:15378"/>
        <dbReference type="ChEBI" id="CHEBI:15379"/>
        <dbReference type="ChEBI" id="CHEBI:35235"/>
        <dbReference type="ChEBI" id="CHEBI:61085"/>
        <dbReference type="EC" id="1.13.11.20"/>
    </reaction>
    <physiologicalReaction direction="left-to-right" evidence="7">
        <dbReference type="Rhea" id="RHEA:20442"/>
    </physiologicalReaction>
</comment>
<evidence type="ECO:0000313" key="9">
    <source>
        <dbReference type="Proteomes" id="UP000187406"/>
    </source>
</evidence>
<protein>
    <recommendedName>
        <fullName evidence="3">cysteine dioxygenase</fullName>
        <ecNumber evidence="3">1.13.11.20</ecNumber>
    </recommendedName>
</protein>
<dbReference type="OrthoDB" id="271433at2759"/>
<dbReference type="FunCoup" id="A0A1Q3ALT2">
    <property type="interactions" value="1726"/>
</dbReference>